<evidence type="ECO:0000313" key="1">
    <source>
        <dbReference type="EMBL" id="MDE1244098.1"/>
    </source>
</evidence>
<name>A0A9X4F189_9VIBR</name>
<evidence type="ECO:0000313" key="2">
    <source>
        <dbReference type="Proteomes" id="UP001140979"/>
    </source>
</evidence>
<comment type="caution">
    <text evidence="1">The sequence shown here is derived from an EMBL/GenBank/DDBJ whole genome shotgun (WGS) entry which is preliminary data.</text>
</comment>
<dbReference type="AlphaFoldDB" id="A0A9X4F189"/>
<reference evidence="1" key="1">
    <citation type="submission" date="2022-02" db="EMBL/GenBank/DDBJ databases">
        <title>Emergence and expansion in Europe of a Vibrio aestuarianus clonal complex pathogenic for oysters.</title>
        <authorList>
            <person name="Mesnil A."/>
            <person name="Travers M.-A."/>
        </authorList>
    </citation>
    <scope>NUCLEOTIDE SEQUENCE</scope>
    <source>
        <strain evidence="1">19_064_11T1</strain>
    </source>
</reference>
<organism evidence="1 2">
    <name type="scientific">Vibrio aestuarianus</name>
    <dbReference type="NCBI Taxonomy" id="28171"/>
    <lineage>
        <taxon>Bacteria</taxon>
        <taxon>Pseudomonadati</taxon>
        <taxon>Pseudomonadota</taxon>
        <taxon>Gammaproteobacteria</taxon>
        <taxon>Vibrionales</taxon>
        <taxon>Vibrionaceae</taxon>
        <taxon>Vibrio</taxon>
    </lineage>
</organism>
<dbReference type="EMBL" id="JAKNBA010000058">
    <property type="protein sequence ID" value="MDE1244098.1"/>
    <property type="molecule type" value="Genomic_DNA"/>
</dbReference>
<dbReference type="Proteomes" id="UP001140979">
    <property type="component" value="Unassembled WGS sequence"/>
</dbReference>
<dbReference type="RefSeq" id="WP_274683911.1">
    <property type="nucleotide sequence ID" value="NZ_JAKNBA010000058.1"/>
</dbReference>
<accession>A0A9X4F189</accession>
<proteinExistence type="predicted"/>
<gene>
    <name evidence="1" type="ORF">L9W94_18560</name>
</gene>
<sequence length="218" mass="25229">MQNNLKFSSICSFLIKELDLYKTHVTKVELLLASEVETFNKELLVITEQMSDSDANGFKCYREDDFFDLSITFPLIQRKSELISAYTILENGLNKVCEIFEENIDNPIKLSDLSAYGIIDKSKKYLEKVAQINFPCGDGTAWVEIQLIQEIRNVFVHNEGVVKSGNKQLISYIGQSPFLELKPDFKVFIKQGFSYYCLQLFQEFFFSLFSEIDRSKKI</sequence>
<protein>
    <submittedName>
        <fullName evidence="1">Uncharacterized protein</fullName>
    </submittedName>
</protein>